<feature type="domain" description="Ketosynthase family 3 (KS3)" evidence="9">
    <location>
        <begin position="3134"/>
        <end position="3595"/>
    </location>
</feature>
<dbReference type="InterPro" id="IPR002364">
    <property type="entry name" value="Quin_OxRdtase/zeta-crystal_CS"/>
</dbReference>
<dbReference type="PANTHER" id="PTHR43775:SF37">
    <property type="entry name" value="SI:DKEY-61P9.11"/>
    <property type="match status" value="1"/>
</dbReference>
<dbReference type="Gene3D" id="3.40.50.720">
    <property type="entry name" value="NAD(P)-binding Rossmann-like Domain"/>
    <property type="match status" value="1"/>
</dbReference>
<dbReference type="InterPro" id="IPR009081">
    <property type="entry name" value="PP-bd_ACP"/>
</dbReference>
<feature type="domain" description="Carrier" evidence="8">
    <location>
        <begin position="2372"/>
        <end position="2450"/>
    </location>
</feature>
<dbReference type="SUPFAM" id="SSF56801">
    <property type="entry name" value="Acetyl-CoA synthetase-like"/>
    <property type="match status" value="1"/>
</dbReference>
<dbReference type="Gene3D" id="3.90.180.10">
    <property type="entry name" value="Medium-chain alcohol dehydrogenases, catalytic domain"/>
    <property type="match status" value="1"/>
</dbReference>
<organism evidence="11 12">
    <name type="scientific">Tetrabaena socialis</name>
    <dbReference type="NCBI Taxonomy" id="47790"/>
    <lineage>
        <taxon>Eukaryota</taxon>
        <taxon>Viridiplantae</taxon>
        <taxon>Chlorophyta</taxon>
        <taxon>core chlorophytes</taxon>
        <taxon>Chlorophyceae</taxon>
        <taxon>CS clade</taxon>
        <taxon>Chlamydomonadales</taxon>
        <taxon>Tetrabaenaceae</taxon>
        <taxon>Tetrabaena</taxon>
    </lineage>
</organism>
<dbReference type="CDD" id="cd00833">
    <property type="entry name" value="PKS"/>
    <property type="match status" value="3"/>
</dbReference>
<dbReference type="PROSITE" id="PS52004">
    <property type="entry name" value="KS3_2"/>
    <property type="match status" value="3"/>
</dbReference>
<dbReference type="SUPFAM" id="SSF51735">
    <property type="entry name" value="NAD(P)-binding Rossmann-fold domains"/>
    <property type="match status" value="1"/>
</dbReference>
<dbReference type="InterPro" id="IPR020841">
    <property type="entry name" value="PKS_Beta-ketoAc_synthase_dom"/>
</dbReference>
<dbReference type="Proteomes" id="UP000236333">
    <property type="component" value="Unassembled WGS sequence"/>
</dbReference>
<keyword evidence="12" id="KW-1185">Reference proteome</keyword>
<dbReference type="PROSITE" id="PS00012">
    <property type="entry name" value="PHOSPHOPANTETHEINE"/>
    <property type="match status" value="4"/>
</dbReference>
<dbReference type="PROSITE" id="PS00455">
    <property type="entry name" value="AMP_BINDING"/>
    <property type="match status" value="1"/>
</dbReference>
<feature type="region of interest" description="Disordered" evidence="7">
    <location>
        <begin position="1"/>
        <end position="58"/>
    </location>
</feature>
<dbReference type="GO" id="GO:0031177">
    <property type="term" value="F:phosphopantetheine binding"/>
    <property type="evidence" value="ECO:0007669"/>
    <property type="project" value="InterPro"/>
</dbReference>
<dbReference type="Gene3D" id="3.40.47.10">
    <property type="match status" value="3"/>
</dbReference>
<dbReference type="InterPro" id="IPR000873">
    <property type="entry name" value="AMP-dep_synth/lig_dom"/>
</dbReference>
<feature type="compositionally biased region" description="Low complexity" evidence="7">
    <location>
        <begin position="38"/>
        <end position="58"/>
    </location>
</feature>
<feature type="compositionally biased region" description="Low complexity" evidence="7">
    <location>
        <begin position="752"/>
        <end position="763"/>
    </location>
</feature>
<dbReference type="InterPro" id="IPR020845">
    <property type="entry name" value="AMP-binding_CS"/>
</dbReference>
<feature type="non-terminal residue" evidence="11">
    <location>
        <position position="4351"/>
    </location>
</feature>
<dbReference type="InterPro" id="IPR014031">
    <property type="entry name" value="Ketoacyl_synth_C"/>
</dbReference>
<dbReference type="OrthoDB" id="552819at2759"/>
<dbReference type="InterPro" id="IPR020807">
    <property type="entry name" value="PKS_DH"/>
</dbReference>
<dbReference type="PROSITE" id="PS01162">
    <property type="entry name" value="QOR_ZETA_CRYSTAL"/>
    <property type="match status" value="1"/>
</dbReference>
<dbReference type="Pfam" id="PF08240">
    <property type="entry name" value="ADH_N"/>
    <property type="match status" value="1"/>
</dbReference>
<dbReference type="InterPro" id="IPR014030">
    <property type="entry name" value="Ketoacyl_synth_N"/>
</dbReference>
<dbReference type="GO" id="GO:0016491">
    <property type="term" value="F:oxidoreductase activity"/>
    <property type="evidence" value="ECO:0007669"/>
    <property type="project" value="InterPro"/>
</dbReference>
<dbReference type="SMART" id="SM00829">
    <property type="entry name" value="PKS_ER"/>
    <property type="match status" value="1"/>
</dbReference>
<dbReference type="Gene3D" id="3.40.50.12780">
    <property type="entry name" value="N-terminal domain of ligase-like"/>
    <property type="match status" value="1"/>
</dbReference>
<evidence type="ECO:0000256" key="2">
    <source>
        <dbReference type="ARBA" id="ARBA00022553"/>
    </source>
</evidence>
<feature type="region of interest" description="Disordered" evidence="7">
    <location>
        <begin position="1593"/>
        <end position="1612"/>
    </location>
</feature>
<comment type="caution">
    <text evidence="11">The sequence shown here is derived from an EMBL/GenBank/DDBJ whole genome shotgun (WGS) entry which is preliminary data.</text>
</comment>
<dbReference type="Pfam" id="PF00109">
    <property type="entry name" value="ketoacyl-synt"/>
    <property type="match status" value="4"/>
</dbReference>
<proteinExistence type="predicted"/>
<dbReference type="InterPro" id="IPR036291">
    <property type="entry name" value="NAD(P)-bd_dom_sf"/>
</dbReference>
<evidence type="ECO:0000256" key="1">
    <source>
        <dbReference type="ARBA" id="ARBA00022450"/>
    </source>
</evidence>
<dbReference type="InterPro" id="IPR006162">
    <property type="entry name" value="Ppantetheine_attach_site"/>
</dbReference>
<feature type="active site" description="Proton donor; for dehydratase activity" evidence="6">
    <location>
        <position position="3873"/>
    </location>
</feature>
<dbReference type="Gene3D" id="1.10.1200.10">
    <property type="entry name" value="ACP-like"/>
    <property type="match status" value="5"/>
</dbReference>
<dbReference type="PANTHER" id="PTHR43775">
    <property type="entry name" value="FATTY ACID SYNTHASE"/>
    <property type="match status" value="1"/>
</dbReference>
<dbReference type="Gene3D" id="3.10.129.10">
    <property type="entry name" value="Hotdog Thioesterase"/>
    <property type="match status" value="1"/>
</dbReference>
<evidence type="ECO:0000256" key="3">
    <source>
        <dbReference type="ARBA" id="ARBA00022679"/>
    </source>
</evidence>
<feature type="domain" description="Carrier" evidence="8">
    <location>
        <begin position="3018"/>
        <end position="3092"/>
    </location>
</feature>
<dbReference type="InterPro" id="IPR011032">
    <property type="entry name" value="GroES-like_sf"/>
</dbReference>
<feature type="domain" description="Carrier" evidence="8">
    <location>
        <begin position="1363"/>
        <end position="1451"/>
    </location>
</feature>
<feature type="domain" description="Ketosynthase family 3 (KS3)" evidence="9">
    <location>
        <begin position="2528"/>
        <end position="3028"/>
    </location>
</feature>
<dbReference type="SUPFAM" id="SSF47336">
    <property type="entry name" value="ACP-like"/>
    <property type="match status" value="5"/>
</dbReference>
<feature type="domain" description="Carrier" evidence="8">
    <location>
        <begin position="1232"/>
        <end position="1309"/>
    </location>
</feature>
<protein>
    <submittedName>
        <fullName evidence="11">Erythronolide synthase, modules 3 and 4</fullName>
    </submittedName>
</protein>
<feature type="domain" description="Carrier" evidence="8">
    <location>
        <begin position="1495"/>
        <end position="1571"/>
    </location>
</feature>
<dbReference type="CDD" id="cd05195">
    <property type="entry name" value="enoyl_red"/>
    <property type="match status" value="1"/>
</dbReference>
<keyword evidence="5" id="KW-0511">Multifunctional enzyme</keyword>
<accession>A0A2J7ZPG2</accession>
<feature type="region of interest" description="N-terminal hotdog fold" evidence="6">
    <location>
        <begin position="3635"/>
        <end position="3788"/>
    </location>
</feature>
<dbReference type="GO" id="GO:0008270">
    <property type="term" value="F:zinc ion binding"/>
    <property type="evidence" value="ECO:0007669"/>
    <property type="project" value="InterPro"/>
</dbReference>
<dbReference type="InterPro" id="IPR013154">
    <property type="entry name" value="ADH-like_N"/>
</dbReference>
<feature type="compositionally biased region" description="Pro residues" evidence="7">
    <location>
        <begin position="1597"/>
        <end position="1606"/>
    </location>
</feature>
<dbReference type="Gene3D" id="3.40.50.980">
    <property type="match status" value="1"/>
</dbReference>
<dbReference type="EMBL" id="PGGS01000710">
    <property type="protein sequence ID" value="PNH02167.1"/>
    <property type="molecule type" value="Genomic_DNA"/>
</dbReference>
<dbReference type="SUPFAM" id="SSF50129">
    <property type="entry name" value="GroES-like"/>
    <property type="match status" value="1"/>
</dbReference>
<dbReference type="PROSITE" id="PS50075">
    <property type="entry name" value="CARRIER"/>
    <property type="match status" value="5"/>
</dbReference>
<dbReference type="Pfam" id="PF00550">
    <property type="entry name" value="PP-binding"/>
    <property type="match status" value="5"/>
</dbReference>
<keyword evidence="3" id="KW-0808">Transferase</keyword>
<evidence type="ECO:0000259" key="9">
    <source>
        <dbReference type="PROSITE" id="PS52004"/>
    </source>
</evidence>
<dbReference type="InterPro" id="IPR042099">
    <property type="entry name" value="ANL_N_sf"/>
</dbReference>
<evidence type="ECO:0000256" key="4">
    <source>
        <dbReference type="ARBA" id="ARBA00022737"/>
    </source>
</evidence>
<feature type="region of interest" description="Disordered" evidence="7">
    <location>
        <begin position="4114"/>
        <end position="4145"/>
    </location>
</feature>
<dbReference type="CDD" id="cd04433">
    <property type="entry name" value="AFD_class_I"/>
    <property type="match status" value="1"/>
</dbReference>
<feature type="region of interest" description="Disordered" evidence="7">
    <location>
        <begin position="752"/>
        <end position="775"/>
    </location>
</feature>
<evidence type="ECO:0000256" key="5">
    <source>
        <dbReference type="ARBA" id="ARBA00023268"/>
    </source>
</evidence>
<dbReference type="SMART" id="SM01294">
    <property type="entry name" value="PKS_PP_betabranch"/>
    <property type="match status" value="1"/>
</dbReference>
<dbReference type="SMART" id="SM00823">
    <property type="entry name" value="PKS_PP"/>
    <property type="match status" value="5"/>
</dbReference>
<sequence length="4351" mass="427630">MGNGSSGPGPALDPPPAEPDADPPAQPPTAVPAPDPTAEPTASPAASPAAGTSAAAAGAPAPFDPPIAASPAAFMAPTLDAWACLAYANARFGSRLAVVDLPPQQQQPAAAASPAAAAAGTAVTAVTTSATAPIPSIATPAAAAAAAVGSPVSGGDAPRAPAAAAAAGAGAAADGDGGARLLSYAQLHARSLRAASALLAAGARRGSRVAVLLRNCGEVLELHYAAAALRAVVVNVVGSVGLNVNLAPPELSYILSDSEAEILITDGEFGGLVAAALAHSAASAAAPNEAAATGRRRLHTLIFLAAPDGATSGPPAVPGAAQPDGSADLRVLSYEAALAAAPADSLDVAVLRATATAAAAADPANAPFVAAAITAAAADGAAAATADPAADEPYHMYYTSGTTGLPKGVLLSHRIVVTHAIGTIAEMRLHGGDVWGHLAPLFHLVDVFAVYAITLVGGRHVLLRTFSPAEAIAAIERERISATNVASTMLTMLANNPQVGPSVITYTDVSCPSVSTLPHRYPVNIAPQLPLANTASLRVLSCGGSPQSPAILARAVAALGCEVFLSYGMTECCGKIAMSLLPYGWWGRARDPSLVAGTAVSPSASPAQLLDLVISSGRPFALIEVRVVSEGEDGGGVQRDVTPGSGEVGEVWCRGPTVFAGYWQREDATREAFEPGGWFRSGDLAAVEPSGYLRVVDRKKDMIHLLDRLPVTGSGKILKTELRNRFQSPAAAAAAAAAAAIPAHIAAAAATAPGPGPASAGAAGPPPADASSLPRSAEQLATPFLTAAHAAFPQLPLLPLAAATDPSATYVFIVPAPAAAITATAAAAAATAAAPNAGPEVTQPYFDAVAFSVTQALYRGARHVMLLLPGGGSDAAAAAVAAPSLERLRAATAAATRHYDGAAVRLVLVDAAACLGDPKVARFAVFSAKRGSPPLAAVVVIEVAPPPLPSPAAGALTLPLGATIRAALPRLRVVPPYTADGAVRSLPAAQPLMVLAAAAAGLAAAVAGALSTGARRLVVATTAVPAADEWAVVQALATAASADVRVAVLSPTAVNPAVARYALLSAARGLPPLTGILLPPAAPTLPLGAAVRAALPSLRVVPPYTTDGAVRSLPAAQPLVVLAEAAAGLAAAVAGALSTGARRLVVATTAVPTADEWAVVQGLAAAASADVRVAALPPTAANPAVARYALLSAARGLAPLAGILLPPAAPTLPTAVTTPVLLAAAAPTATPPPSLPVAALLAEVVSEVLGAGAPLPAPGTPLMSAGLNSSAAVQLVSLLEGRLGLQLPPTLAFDYPSLAEMADYLGAALASAAAAPPAPPATAAAVAGGGGYSATWAQPAAPQAFPQAPVPVPAAIAAAPTAQQLAPRVLAVVREVLGLPPAPAGGVAPQASPQAGALAADTPLMAAGVNSSDAVRLTGALEAAFGAQLPPTLVFDYPTAADIAEFLAGGGLGGGVGGGVGESGTPAVAAAFMPAAPSSMAGAAAGPPAGASAQASAAARVRQAVADVLGGAAAAALSEDAPLMAAGLNSSAAVQLTSALEQSLGGAQLPPTLAFDYPSISAIAEFLTTSGIIPAPAPQPAATSPAAAAASLSFSAPPLPPPPPGPTAAAAPVRGRAVIPSSPAPQPGAALGAPASSVSGGGSEGVVVITAACSRVPGGAVADPWGGASMDRVTRVPLARWDLERLSESVLPAQLGAFLADVDSWDPAPFGVSRAEATLMDPQQRLLLDAFALSQAASTASAALTTGAAAAAASLTTAATTAPTGVFVGVSQLEYARLTLEQQIDINAFYATGAHLSVTSGRLSYTFGLRGPAVTIDTACSSSLVAAHLAARSLAAGEVVAAAALGVNLALLSSWTQVCAYVGGSACNRAGMLAEDGRCKTLDASADGYVRAEGVGALMMRMLRPARAGADPWAGAGGAVALLAGTAVNQDGRSSSLTAPNGPAQQAAIRAALAAGGCDPTAVSCLEMHGTGTPLGDPIESYAAVSVYMGSAAGGASKGRTERDTLRFTALKSHMGHAEPAAGLLGVLRLGSQLQQRASQPLIHLRTLNPHLSATLEMAVAGSAPLALLPRTSSPWIGSAGPAGPAEAHRGLSRETLVAGVSAFAFQGTNAHAVLAAAPGVTAAEGGGMVVAASDAAAAWTTPRAASRYWIHPSVHPFVGGAWGAGPGPMVAGGGARVLTVECRISAARLAYLWDHRVSGRALLPAAAFLELCLAAATTALADSATDSADGGGRRQWGIANLAISRPVLSIQWAAWASGGMASAAVLARLERIGQGALPPAAGLAALAHVLTAAAAAASPYDRAAPVVLTVNPFKWGRYLGLHDGRRHALYDRFYAAAAVPARTATREEGAEAQGRGPAAAVGDAAVVEAEAPRFSREAVRREVESALTEVLGSSLPEDEPLMSGGLDSLGAVEYVNLVSRRLGGVPLPATLIFDYPTTAAITTFLADKLAAQAAAEAAAAVQRRAAAAPPRKAAARDEPAVAEEDFMNQLYGDSAAAAERPYGSSPLLPLLPAPAAAGRLLPPATAAVGVLSYEMAPLMPSAATATAANRFNGGGLPSYDNIRPVPLARWDRCLEAAAGGDGLPAQFGAYMADIENFDASAFGLSYTEALAMDPQHRLLLQLAVSVGASARLRLPPLPPTAAPATTAPSPAPAPAFAVRSRTGVFLGISWTEYHRLGQAHGAAMGPYGAQGAVLSVAAGRISYHLALNGPSLAVDTACSSSLVAAALAYDYLLAAPPPPAVPASVPAVQSAAAAVQSAAAAGAFVGGINMMLLPSTTAMFQTAGMLSADGRCKALDAAADGYVRAEAAAMMALAALAAPGGAAAGPAPLAVLLGAAVNQDGRSSSLTAPNGPAQQALIRSVLTAADVAPAAVAALQLHGTGTPLGDPIELGAALEVLAAPPTAAAAGPAPRRAALQLLAAKSMLGHAEPAAGASGLCFAVQQLSLLAALPVLHLRAPNPHVAAAIEAAAAASPGAAAAAVAGMPRQQQPLLPPPRPSAAPGARTELAVCGVSAFAFQGTNAHVLLTAAEVMGVAASAMEPDAPMMAAGLDSLGAVELRNALQAAFRLQLPTTLAIDYPTPAAIAELVRGRLEALATDAGPPLPPPPSAAAVVASVGVMGEVLTQGATAARLPPTAAAVVGLSITLPSSGAGLPRWDGGSDGGGGGGDSRGGVDAVGIVPYTRYDPDAYGDLFDGPPVRFGAYMEGVAAFDAAAFGVSDAEAALMDPHQRLLLAAVAEAFAPPASQRAGAVAAADPHGTPRERWGVFVGTSALDYGKLAARYSRQPTAYTATGSLSLSVASGRLSYTFGLRGPAVTVDTACSSSLVAAHAALNALALGQCGGAVAAGANLALIPDTPAMFQRAGMLSPEGRCKTLDDSADGYVRAEAVGALCLVPLLGGATSWAAGPAPLAVLLGAAVNQDGRSSSLTAPNGPAQQSVVRAALLSAALDPAALAALSMHGTGTPLGDPIELGAAVAVLDAPAPGPAPRRPLTFLSSKSSFGHAEPGAGLVGIAQAALAALHASASPIMHLRSASEHVAACLEQSSSPGAWALPRGAQPLPSPAAAAARSPEAAALSLGVSAFAFQGTNAHVIVAGGGAAGAVGPGAGQGGAACGPQLPWRKRHQWLQPTASVLVQAVMVASAGPGAALGARAATALFECRLGASSRLSYMYDHVVNGRPVFPGAGYMEMAASCVAALLQQQQSGSSPHDGADTVALSEVSIPAPLILPPAGGGGSATDVRVTLRCGVSLATGRLAIRSELPTAPTANGQRPSNSVHFRGVVAVVLRGAAVQPAAPQRAAAGISTAGASAPATPAGDHGLQAQRSLCALAAALLAGAGPAARRLQRHPRRGGTVARLAQPADCSGVLLHPAVLDCSLQAGAVPAAGERAVLRVPAGVGLVEVRLGAGAGVGDPDAHASWAAASASPSAPGGAGAAGGGAAAVELDYAVSSGSGGACCAISRLVARELRAAPVVPAAAAAAAAVAPSSREQPHDVLYVTQYAASEPGAADTASGLAAGARPRRTQRPCLTFGRGAAPAAGRLAADVPLAAMLTALQAVAQLPGGRAAVQLGGTAHAAALEIAEGGGALLRAAVAGSALHGMLRSVALESAGRAFGVSSGPDDGGEAAAGSTGSLELQPSDPGADASDVFGLDLQRGVAAQPQLVPMPANVAAVSDFQLLPLPRGALGNLVPSPLSPDDTPPGSVSLRVRAVGLNFRDVLNVLGMYPGDPGAPGADCAGVVVAVGAGGGPLTPGTAVFGLAAGSLGTLVHSSPHTLVPMPSCLSFEAAATMPTVFITAHQVFGAASALQPGQRVLLHGAAGGVGLASLQVVRALGGEVVATAGSPSKRALLRRL</sequence>
<dbReference type="Gene3D" id="3.10.129.110">
    <property type="entry name" value="Polyketide synthase dehydratase"/>
    <property type="match status" value="1"/>
</dbReference>
<name>A0A2J7ZPG2_9CHLO</name>
<dbReference type="GO" id="GO:0004312">
    <property type="term" value="F:fatty acid synthase activity"/>
    <property type="evidence" value="ECO:0007669"/>
    <property type="project" value="TreeGrafter"/>
</dbReference>
<dbReference type="InterPro" id="IPR020806">
    <property type="entry name" value="PKS_PP-bd"/>
</dbReference>
<keyword evidence="1" id="KW-0596">Phosphopantetheine</keyword>
<feature type="region of interest" description="C-terminal hotdog fold" evidence="6">
    <location>
        <begin position="3814"/>
        <end position="3975"/>
    </location>
</feature>
<dbReference type="InterPro" id="IPR016039">
    <property type="entry name" value="Thiolase-like"/>
</dbReference>
<dbReference type="InterPro" id="IPR036736">
    <property type="entry name" value="ACP-like_sf"/>
</dbReference>
<dbReference type="SUPFAM" id="SSF53901">
    <property type="entry name" value="Thiolase-like"/>
    <property type="match status" value="4"/>
</dbReference>
<keyword evidence="2" id="KW-0597">Phosphoprotein</keyword>
<feature type="active site" description="Proton acceptor; for dehydratase activity" evidence="6">
    <location>
        <position position="3673"/>
    </location>
</feature>
<dbReference type="InterPro" id="IPR049552">
    <property type="entry name" value="PKS_DH_N"/>
</dbReference>
<keyword evidence="4" id="KW-0677">Repeat</keyword>
<evidence type="ECO:0000313" key="12">
    <source>
        <dbReference type="Proteomes" id="UP000236333"/>
    </source>
</evidence>
<dbReference type="InterPro" id="IPR050091">
    <property type="entry name" value="PKS_NRPS_Biosynth_Enz"/>
</dbReference>
<evidence type="ECO:0000259" key="10">
    <source>
        <dbReference type="PROSITE" id="PS52019"/>
    </source>
</evidence>
<evidence type="ECO:0000256" key="7">
    <source>
        <dbReference type="SAM" id="MobiDB-lite"/>
    </source>
</evidence>
<dbReference type="PROSITE" id="PS52019">
    <property type="entry name" value="PKS_MFAS_DH"/>
    <property type="match status" value="1"/>
</dbReference>
<evidence type="ECO:0000256" key="6">
    <source>
        <dbReference type="PROSITE-ProRule" id="PRU01363"/>
    </source>
</evidence>
<dbReference type="InterPro" id="IPR020843">
    <property type="entry name" value="ER"/>
</dbReference>
<dbReference type="SMART" id="SM00826">
    <property type="entry name" value="PKS_DH"/>
    <property type="match status" value="1"/>
</dbReference>
<dbReference type="InterPro" id="IPR049900">
    <property type="entry name" value="PKS_mFAS_DH"/>
</dbReference>
<feature type="domain" description="PKS/mFAS DH" evidence="10">
    <location>
        <begin position="3635"/>
        <end position="3975"/>
    </location>
</feature>
<dbReference type="Pfam" id="PF00501">
    <property type="entry name" value="AMP-binding"/>
    <property type="match status" value="1"/>
</dbReference>
<gene>
    <name evidence="11" type="ORF">TSOC_011880</name>
</gene>
<evidence type="ECO:0000313" key="11">
    <source>
        <dbReference type="EMBL" id="PNH02167.1"/>
    </source>
</evidence>
<dbReference type="Pfam" id="PF02801">
    <property type="entry name" value="Ketoacyl-synt_C"/>
    <property type="match status" value="3"/>
</dbReference>
<feature type="compositionally biased region" description="Pro residues" evidence="7">
    <location>
        <begin position="11"/>
        <end position="37"/>
    </location>
</feature>
<dbReference type="InterPro" id="IPR042104">
    <property type="entry name" value="PKS_dehydratase_sf"/>
</dbReference>
<dbReference type="SMART" id="SM00825">
    <property type="entry name" value="PKS_KS"/>
    <property type="match status" value="3"/>
</dbReference>
<evidence type="ECO:0000259" key="8">
    <source>
        <dbReference type="PROSITE" id="PS50075"/>
    </source>
</evidence>
<dbReference type="Pfam" id="PF21089">
    <property type="entry name" value="PKS_DH_N"/>
    <property type="match status" value="2"/>
</dbReference>
<dbReference type="GO" id="GO:0006633">
    <property type="term" value="P:fatty acid biosynthetic process"/>
    <property type="evidence" value="ECO:0007669"/>
    <property type="project" value="TreeGrafter"/>
</dbReference>
<reference evidence="11 12" key="1">
    <citation type="journal article" date="2017" name="Mol. Biol. Evol.">
        <title>The 4-celled Tetrabaena socialis nuclear genome reveals the essential components for genetic control of cell number at the origin of multicellularity in the volvocine lineage.</title>
        <authorList>
            <person name="Featherston J."/>
            <person name="Arakaki Y."/>
            <person name="Hanschen E.R."/>
            <person name="Ferris P.J."/>
            <person name="Michod R.E."/>
            <person name="Olson B.J.S.C."/>
            <person name="Nozaki H."/>
            <person name="Durand P.M."/>
        </authorList>
    </citation>
    <scope>NUCLEOTIDE SEQUENCE [LARGE SCALE GENOMIC DNA]</scope>
    <source>
        <strain evidence="11 12">NIES-571</strain>
    </source>
</reference>
<feature type="domain" description="Ketosynthase family 3 (KS3)" evidence="9">
    <location>
        <begin position="1644"/>
        <end position="2117"/>
    </location>
</feature>